<reference evidence="2 3" key="1">
    <citation type="submission" date="2018-05" db="EMBL/GenBank/DDBJ databases">
        <title>Complete genome sequence of Arcticibacterium luteifluviistationis SM1504T, a cytophagaceae bacterium isolated from Arctic surface seawater.</title>
        <authorList>
            <person name="Li Y."/>
            <person name="Qin Q.-L."/>
        </authorList>
    </citation>
    <scope>NUCLEOTIDE SEQUENCE [LARGE SCALE GENOMIC DNA]</scope>
    <source>
        <strain evidence="2 3">SM1504</strain>
    </source>
</reference>
<name>A0A2Z4GDC2_9BACT</name>
<dbReference type="Proteomes" id="UP000249873">
    <property type="component" value="Chromosome"/>
</dbReference>
<sequence length="117" mass="13325">MKLKVNAVHFTADNTLVDFIQRKLNKLDQFHDRIIGADVYLKLEKGDKSAVQKKLIEVSLQVPGKTIFVKEQGDSFEEATDIALDVLTRQVKKVKQKQNDKSHKKSELIIESSSDED</sequence>
<dbReference type="InterPro" id="IPR003489">
    <property type="entry name" value="RHF/RaiA"/>
</dbReference>
<evidence type="ECO:0000256" key="1">
    <source>
        <dbReference type="SAM" id="MobiDB-lite"/>
    </source>
</evidence>
<dbReference type="Gene3D" id="3.30.160.100">
    <property type="entry name" value="Ribosome hibernation promotion factor-like"/>
    <property type="match status" value="1"/>
</dbReference>
<evidence type="ECO:0000313" key="2">
    <source>
        <dbReference type="EMBL" id="AWV99110.1"/>
    </source>
</evidence>
<dbReference type="SUPFAM" id="SSF69754">
    <property type="entry name" value="Ribosome binding protein Y (YfiA homologue)"/>
    <property type="match status" value="1"/>
</dbReference>
<dbReference type="OrthoDB" id="9808702at2"/>
<feature type="compositionally biased region" description="Basic and acidic residues" evidence="1">
    <location>
        <begin position="97"/>
        <end position="108"/>
    </location>
</feature>
<dbReference type="AlphaFoldDB" id="A0A2Z4GDC2"/>
<keyword evidence="3" id="KW-1185">Reference proteome</keyword>
<accession>A0A2Z4GDC2</accession>
<dbReference type="Pfam" id="PF02482">
    <property type="entry name" value="Ribosomal_S30AE"/>
    <property type="match status" value="1"/>
</dbReference>
<dbReference type="EMBL" id="CP029480">
    <property type="protein sequence ID" value="AWV99110.1"/>
    <property type="molecule type" value="Genomic_DNA"/>
</dbReference>
<dbReference type="KEGG" id="als:DJ013_13405"/>
<feature type="region of interest" description="Disordered" evidence="1">
    <location>
        <begin position="95"/>
        <end position="117"/>
    </location>
</feature>
<gene>
    <name evidence="2" type="primary">raiA</name>
    <name evidence="2" type="ORF">DJ013_13405</name>
</gene>
<organism evidence="2 3">
    <name type="scientific">Arcticibacterium luteifluviistationis</name>
    <dbReference type="NCBI Taxonomy" id="1784714"/>
    <lineage>
        <taxon>Bacteria</taxon>
        <taxon>Pseudomonadati</taxon>
        <taxon>Bacteroidota</taxon>
        <taxon>Cytophagia</taxon>
        <taxon>Cytophagales</taxon>
        <taxon>Leadbetterellaceae</taxon>
        <taxon>Arcticibacterium</taxon>
    </lineage>
</organism>
<dbReference type="RefSeq" id="WP_111372303.1">
    <property type="nucleotide sequence ID" value="NZ_CP029480.1"/>
</dbReference>
<proteinExistence type="predicted"/>
<protein>
    <submittedName>
        <fullName evidence="2">Ribosome-associated translation inhibitor RaiA</fullName>
    </submittedName>
</protein>
<evidence type="ECO:0000313" key="3">
    <source>
        <dbReference type="Proteomes" id="UP000249873"/>
    </source>
</evidence>
<dbReference type="InterPro" id="IPR036567">
    <property type="entry name" value="RHF-like"/>
</dbReference>
<dbReference type="NCBIfam" id="TIGR00741">
    <property type="entry name" value="yfiA"/>
    <property type="match status" value="1"/>
</dbReference>